<sequence>MWVQLGLVLVLVTVAVVTLVFQSRSEATQEAEHRTRAVAEAVAEAPGMVQTLDGPDPTAVLQPKAEQIRRRTDVDAVVVFSPQGIRYTHPDPKLIGEHVVGPYKQALRHGAFTRTFTASTGTTVISIAPVTRDNGTVAGLVSVGITVKRVQNTAWALLPLVLGGAAGALILSAGSTVLLARRLRRQTHGLGPAGMTRMYEHHDAVLHSVREGVLIMDADHRLLLTNDEARRLLDLGPDAEGKLATDLGVDPQTVELLTSGRVVSDAVCPAGDRLLAINIRPTDVPSGPAGSVATLRDTTELRALAGRAEAAGERLRLLHDAGARVGTTLDVRRTAQEMTDVAVPGFADLVTLELADPVLQGDEPTALDGPLRRVAVSVAPPHGGTRTDTGASTNEHAATEQHTTGGHEGGASASGSSLTDDSPHHEPASSPTCFPTDELVTYAPHTPQAQALQTREAVLAPVLSDTCACSEHSGQQARHIHEPGLRSLITVPVRARGVVLGVANFWRYQGSRPFDEDDLSLAEELVGRAGVCIDNARRFTHAHATAVTLQRSLLPEALPDQDAVDAAYRYLPAQAEEAEVGGDWFDVIALPGARVALVVGDVVGHGLHAAATMGRLRTAVHNFSALDLSPDELLSYLDELVTTLDESLGAGAAEISGATCLYAIYDPTTGCCTIATKGHPGPALVRPDGTVSFPGIPVSPPLGLGGEPYETAKLELLEGSRLVLFTDGLVADRHRDSNTGLDQLRTALARLPGRTPDETCQGVLDAVLPPQPSDDVALLVARTRRLDAERIAQWAVDRDPPEVARIRTEVTGRLTAWGLTELSFATELILSELVTNAIRYGTGPITVRLLHARSLICEVADGSSTAPHLRRAAATDEGGRGLYLVSQFAERWGTRYTKRGKIIWTEQSLTPGAEPLSDVTDEALLDQWDDSAW</sequence>
<evidence type="ECO:0000256" key="8">
    <source>
        <dbReference type="ARBA" id="ARBA00022801"/>
    </source>
</evidence>
<evidence type="ECO:0000259" key="16">
    <source>
        <dbReference type="SMART" id="SM00331"/>
    </source>
</evidence>
<dbReference type="InterPro" id="IPR036457">
    <property type="entry name" value="PPM-type-like_dom_sf"/>
</dbReference>
<keyword evidence="7" id="KW-0418">Kinase</keyword>
<accession>A0ABV4ST92</accession>
<evidence type="ECO:0000256" key="6">
    <source>
        <dbReference type="ARBA" id="ARBA00022741"/>
    </source>
</evidence>
<evidence type="ECO:0000256" key="10">
    <source>
        <dbReference type="ARBA" id="ARBA00022989"/>
    </source>
</evidence>
<evidence type="ECO:0000256" key="5">
    <source>
        <dbReference type="ARBA" id="ARBA00022692"/>
    </source>
</evidence>
<evidence type="ECO:0000256" key="13">
    <source>
        <dbReference type="SAM" id="MobiDB-lite"/>
    </source>
</evidence>
<dbReference type="SUPFAM" id="SSF55874">
    <property type="entry name" value="ATPase domain of HSP90 chaperone/DNA topoisomerase II/histidine kinase"/>
    <property type="match status" value="1"/>
</dbReference>
<dbReference type="InterPro" id="IPR033463">
    <property type="entry name" value="sCache_3"/>
</dbReference>
<dbReference type="SUPFAM" id="SSF103190">
    <property type="entry name" value="Sensory domain-like"/>
    <property type="match status" value="1"/>
</dbReference>
<keyword evidence="5 14" id="KW-0812">Transmembrane</keyword>
<dbReference type="Pfam" id="PF01590">
    <property type="entry name" value="GAF"/>
    <property type="match status" value="1"/>
</dbReference>
<dbReference type="CDD" id="cd16936">
    <property type="entry name" value="HATPase_RsbW-like"/>
    <property type="match status" value="1"/>
</dbReference>
<evidence type="ECO:0000256" key="7">
    <source>
        <dbReference type="ARBA" id="ARBA00022777"/>
    </source>
</evidence>
<dbReference type="InterPro" id="IPR036890">
    <property type="entry name" value="HATPase_C_sf"/>
</dbReference>
<name>A0ABV4ST92_9ACTN</name>
<dbReference type="SMART" id="SM00065">
    <property type="entry name" value="GAF"/>
    <property type="match status" value="1"/>
</dbReference>
<comment type="caution">
    <text evidence="17">The sequence shown here is derived from an EMBL/GenBank/DDBJ whole genome shotgun (WGS) entry which is preliminary data.</text>
</comment>
<dbReference type="InterPro" id="IPR035965">
    <property type="entry name" value="PAS-like_dom_sf"/>
</dbReference>
<evidence type="ECO:0000256" key="1">
    <source>
        <dbReference type="ARBA" id="ARBA00004651"/>
    </source>
</evidence>
<feature type="domain" description="GAF" evidence="15">
    <location>
        <begin position="330"/>
        <end position="543"/>
    </location>
</feature>
<organism evidence="17 18">
    <name type="scientific">Streptomyces aureus</name>
    <dbReference type="NCBI Taxonomy" id="193461"/>
    <lineage>
        <taxon>Bacteria</taxon>
        <taxon>Bacillati</taxon>
        <taxon>Actinomycetota</taxon>
        <taxon>Actinomycetes</taxon>
        <taxon>Kitasatosporales</taxon>
        <taxon>Streptomycetaceae</taxon>
        <taxon>Streptomyces</taxon>
    </lineage>
</organism>
<keyword evidence="4" id="KW-0808">Transferase</keyword>
<evidence type="ECO:0000256" key="11">
    <source>
        <dbReference type="ARBA" id="ARBA00023012"/>
    </source>
</evidence>
<evidence type="ECO:0000256" key="12">
    <source>
        <dbReference type="ARBA" id="ARBA00023136"/>
    </source>
</evidence>
<dbReference type="EMBL" id="JBGOSP010000017">
    <property type="protein sequence ID" value="MFA3840494.1"/>
    <property type="molecule type" value="Genomic_DNA"/>
</dbReference>
<dbReference type="RefSeq" id="WP_372565087.1">
    <property type="nucleotide sequence ID" value="NZ_JBGOSP010000017.1"/>
</dbReference>
<feature type="domain" description="PPM-type phosphatase" evidence="16">
    <location>
        <begin position="562"/>
        <end position="783"/>
    </location>
</feature>
<comment type="subcellular location">
    <subcellularLocation>
        <location evidence="1">Cell membrane</location>
        <topology evidence="1">Multi-pass membrane protein</topology>
    </subcellularLocation>
</comment>
<dbReference type="Gene3D" id="3.30.450.20">
    <property type="entry name" value="PAS domain"/>
    <property type="match status" value="2"/>
</dbReference>
<feature type="compositionally biased region" description="Polar residues" evidence="13">
    <location>
        <begin position="386"/>
        <end position="396"/>
    </location>
</feature>
<protein>
    <submittedName>
        <fullName evidence="17">SpoIIE family protein phosphatase</fullName>
    </submittedName>
</protein>
<keyword evidence="9" id="KW-0067">ATP-binding</keyword>
<evidence type="ECO:0000256" key="2">
    <source>
        <dbReference type="ARBA" id="ARBA00022475"/>
    </source>
</evidence>
<evidence type="ECO:0000313" key="17">
    <source>
        <dbReference type="EMBL" id="MFA3840494.1"/>
    </source>
</evidence>
<evidence type="ECO:0000313" key="18">
    <source>
        <dbReference type="Proteomes" id="UP001571476"/>
    </source>
</evidence>
<keyword evidence="3" id="KW-0597">Phosphoprotein</keyword>
<dbReference type="InterPro" id="IPR052016">
    <property type="entry name" value="Bact_Sigma-Reg"/>
</dbReference>
<dbReference type="InterPro" id="IPR003594">
    <property type="entry name" value="HATPase_dom"/>
</dbReference>
<feature type="transmembrane region" description="Helical" evidence="14">
    <location>
        <begin position="155"/>
        <end position="180"/>
    </location>
</feature>
<evidence type="ECO:0000256" key="4">
    <source>
        <dbReference type="ARBA" id="ARBA00022679"/>
    </source>
</evidence>
<dbReference type="SMART" id="SM00331">
    <property type="entry name" value="PP2C_SIG"/>
    <property type="match status" value="1"/>
</dbReference>
<feature type="compositionally biased region" description="Low complexity" evidence="13">
    <location>
        <begin position="400"/>
        <end position="417"/>
    </location>
</feature>
<dbReference type="InterPro" id="IPR003018">
    <property type="entry name" value="GAF"/>
</dbReference>
<keyword evidence="8" id="KW-0378">Hydrolase</keyword>
<gene>
    <name evidence="17" type="ORF">ACEG43_30615</name>
</gene>
<dbReference type="SUPFAM" id="SSF81606">
    <property type="entry name" value="PP2C-like"/>
    <property type="match status" value="1"/>
</dbReference>
<dbReference type="InterPro" id="IPR001932">
    <property type="entry name" value="PPM-type_phosphatase-like_dom"/>
</dbReference>
<keyword evidence="18" id="KW-1185">Reference proteome</keyword>
<keyword evidence="2" id="KW-1003">Cell membrane</keyword>
<dbReference type="PANTHER" id="PTHR43156">
    <property type="entry name" value="STAGE II SPORULATION PROTEIN E-RELATED"/>
    <property type="match status" value="1"/>
</dbReference>
<dbReference type="SUPFAM" id="SSF55785">
    <property type="entry name" value="PYP-like sensor domain (PAS domain)"/>
    <property type="match status" value="1"/>
</dbReference>
<dbReference type="Pfam" id="PF13581">
    <property type="entry name" value="HATPase_c_2"/>
    <property type="match status" value="1"/>
</dbReference>
<dbReference type="Gene3D" id="3.60.40.10">
    <property type="entry name" value="PPM-type phosphatase domain"/>
    <property type="match status" value="1"/>
</dbReference>
<keyword evidence="10 14" id="KW-1133">Transmembrane helix</keyword>
<dbReference type="Proteomes" id="UP001571476">
    <property type="component" value="Unassembled WGS sequence"/>
</dbReference>
<keyword evidence="12 14" id="KW-0472">Membrane</keyword>
<dbReference type="Pfam" id="PF07228">
    <property type="entry name" value="SpoIIE"/>
    <property type="match status" value="1"/>
</dbReference>
<keyword evidence="6" id="KW-0547">Nucleotide-binding</keyword>
<reference evidence="17 18" key="1">
    <citation type="submission" date="2024-08" db="EMBL/GenBank/DDBJ databases">
        <title>Genome sequence of Streptomyces aureus CACIA-1.46HGO.</title>
        <authorList>
            <person name="Evangelista-Martinez Z."/>
        </authorList>
    </citation>
    <scope>NUCLEOTIDE SEQUENCE [LARGE SCALE GENOMIC DNA]</scope>
    <source>
        <strain evidence="17 18">CACIA-1.46HGO</strain>
    </source>
</reference>
<feature type="region of interest" description="Disordered" evidence="13">
    <location>
        <begin position="361"/>
        <end position="438"/>
    </location>
</feature>
<evidence type="ECO:0000256" key="14">
    <source>
        <dbReference type="SAM" id="Phobius"/>
    </source>
</evidence>
<proteinExistence type="predicted"/>
<dbReference type="InterPro" id="IPR029151">
    <property type="entry name" value="Sensor-like_sf"/>
</dbReference>
<evidence type="ECO:0000256" key="3">
    <source>
        <dbReference type="ARBA" id="ARBA00022553"/>
    </source>
</evidence>
<dbReference type="InterPro" id="IPR029016">
    <property type="entry name" value="GAF-like_dom_sf"/>
</dbReference>
<dbReference type="PANTHER" id="PTHR43156:SF2">
    <property type="entry name" value="STAGE II SPORULATION PROTEIN E"/>
    <property type="match status" value="1"/>
</dbReference>
<dbReference type="SUPFAM" id="SSF55781">
    <property type="entry name" value="GAF domain-like"/>
    <property type="match status" value="1"/>
</dbReference>
<dbReference type="Gene3D" id="3.30.565.10">
    <property type="entry name" value="Histidine kinase-like ATPase, C-terminal domain"/>
    <property type="match status" value="1"/>
</dbReference>
<evidence type="ECO:0000259" key="15">
    <source>
        <dbReference type="SMART" id="SM00065"/>
    </source>
</evidence>
<evidence type="ECO:0000256" key="9">
    <source>
        <dbReference type="ARBA" id="ARBA00022840"/>
    </source>
</evidence>
<dbReference type="Pfam" id="PF17203">
    <property type="entry name" value="sCache_3_2"/>
    <property type="match status" value="1"/>
</dbReference>
<dbReference type="Gene3D" id="3.30.450.40">
    <property type="match status" value="1"/>
</dbReference>
<keyword evidence="11" id="KW-0902">Two-component regulatory system</keyword>